<comment type="caution">
    <text evidence="1">The sequence shown here is derived from an EMBL/GenBank/DDBJ whole genome shotgun (WGS) entry which is preliminary data.</text>
</comment>
<dbReference type="Proteomes" id="UP001107558">
    <property type="component" value="Unassembled WGS sequence"/>
</dbReference>
<protein>
    <submittedName>
        <fullName evidence="1">Uncharacterized protein</fullName>
    </submittedName>
</protein>
<dbReference type="EMBL" id="JADBJN010000006">
    <property type="protein sequence ID" value="KAG5666298.1"/>
    <property type="molecule type" value="Genomic_DNA"/>
</dbReference>
<sequence>MERKKFTKTFLEIDSQKEHKRTEAISQAMADVIDEFFIRQKIHFNVTISKSNSKFYQGIIDSTLSKIKEVQPFYVKQLDFNFKNIIESNAEIFFIDRLSAKYKKFI</sequence>
<organism evidence="1 2">
    <name type="scientific">Polypedilum vanderplanki</name>
    <name type="common">Sleeping chironomid midge</name>
    <dbReference type="NCBI Taxonomy" id="319348"/>
    <lineage>
        <taxon>Eukaryota</taxon>
        <taxon>Metazoa</taxon>
        <taxon>Ecdysozoa</taxon>
        <taxon>Arthropoda</taxon>
        <taxon>Hexapoda</taxon>
        <taxon>Insecta</taxon>
        <taxon>Pterygota</taxon>
        <taxon>Neoptera</taxon>
        <taxon>Endopterygota</taxon>
        <taxon>Diptera</taxon>
        <taxon>Nematocera</taxon>
        <taxon>Chironomoidea</taxon>
        <taxon>Chironomidae</taxon>
        <taxon>Chironominae</taxon>
        <taxon>Polypedilum</taxon>
        <taxon>Polypedilum</taxon>
    </lineage>
</organism>
<accession>A0A9J6B9A5</accession>
<name>A0A9J6B9A5_POLVA</name>
<evidence type="ECO:0000313" key="1">
    <source>
        <dbReference type="EMBL" id="KAG5666298.1"/>
    </source>
</evidence>
<gene>
    <name evidence="1" type="ORF">PVAND_017849</name>
</gene>
<reference evidence="1" key="1">
    <citation type="submission" date="2021-03" db="EMBL/GenBank/DDBJ databases">
        <title>Chromosome level genome of the anhydrobiotic midge Polypedilum vanderplanki.</title>
        <authorList>
            <person name="Yoshida Y."/>
            <person name="Kikawada T."/>
            <person name="Gusev O."/>
        </authorList>
    </citation>
    <scope>NUCLEOTIDE SEQUENCE</scope>
    <source>
        <strain evidence="1">NIAS01</strain>
        <tissue evidence="1">Whole body or cell culture</tissue>
    </source>
</reference>
<evidence type="ECO:0000313" key="2">
    <source>
        <dbReference type="Proteomes" id="UP001107558"/>
    </source>
</evidence>
<keyword evidence="2" id="KW-1185">Reference proteome</keyword>
<dbReference type="AlphaFoldDB" id="A0A9J6B9A5"/>
<proteinExistence type="predicted"/>